<dbReference type="SUPFAM" id="SSF52540">
    <property type="entry name" value="P-loop containing nucleoside triphosphate hydrolases"/>
    <property type="match status" value="1"/>
</dbReference>
<dbReference type="RefSeq" id="WP_072913336.1">
    <property type="nucleotide sequence ID" value="NZ_FRAR01000013.1"/>
</dbReference>
<name>A0A1M6SCR0_9FIRM</name>
<sequence>MSGKSGVKIAISGKGGVGKTTLSALLCHLYAREGKKVLAVDADPDANLGMALGFTTQELTQVITITQDRRLIKERTGAEPGNSGQWFTLNPKVDDIPERYVIEKDGVKLLQLGLTSTGGSGCYCPENTFVKMLLNHLVLEQDETIVVDMEAGLEHMSRGTARGVDAFIVVVEPGRRSFQTAQATVQLAQDLGVEKVYAVANKVGVGQEENIREALGSLPLLGVLPYALEAVNADLVGKTLFEVSPMMIERVKELKTKIEDYLG</sequence>
<dbReference type="GO" id="GO:0016887">
    <property type="term" value="F:ATP hydrolysis activity"/>
    <property type="evidence" value="ECO:0007669"/>
    <property type="project" value="TreeGrafter"/>
</dbReference>
<dbReference type="Proteomes" id="UP000183997">
    <property type="component" value="Unassembled WGS sequence"/>
</dbReference>
<dbReference type="InterPro" id="IPR027417">
    <property type="entry name" value="P-loop_NTPase"/>
</dbReference>
<feature type="domain" description="CobQ/CobB/MinD/ParA nucleotide binding" evidence="3">
    <location>
        <begin position="9"/>
        <end position="238"/>
    </location>
</feature>
<protein>
    <submittedName>
        <fullName evidence="4">CO dehydrogenase maturation factor</fullName>
    </submittedName>
</protein>
<evidence type="ECO:0000256" key="1">
    <source>
        <dbReference type="ARBA" id="ARBA00022741"/>
    </source>
</evidence>
<dbReference type="InterPro" id="IPR002586">
    <property type="entry name" value="CobQ/CobB/MinD/ParA_Nub-bd_dom"/>
</dbReference>
<dbReference type="CDD" id="cd02034">
    <property type="entry name" value="CooC1"/>
    <property type="match status" value="1"/>
</dbReference>
<dbReference type="PIRSF" id="PIRSF005647">
    <property type="entry name" value="CooC"/>
    <property type="match status" value="1"/>
</dbReference>
<dbReference type="GO" id="GO:0051782">
    <property type="term" value="P:negative regulation of cell division"/>
    <property type="evidence" value="ECO:0007669"/>
    <property type="project" value="TreeGrafter"/>
</dbReference>
<organism evidence="4 5">
    <name type="scientific">Desulforamulus aeronauticus DSM 10349</name>
    <dbReference type="NCBI Taxonomy" id="1121421"/>
    <lineage>
        <taxon>Bacteria</taxon>
        <taxon>Bacillati</taxon>
        <taxon>Bacillota</taxon>
        <taxon>Clostridia</taxon>
        <taxon>Eubacteriales</taxon>
        <taxon>Peptococcaceae</taxon>
        <taxon>Desulforamulus</taxon>
    </lineage>
</organism>
<evidence type="ECO:0000313" key="4">
    <source>
        <dbReference type="EMBL" id="SHK42511.1"/>
    </source>
</evidence>
<dbReference type="GO" id="GO:0005524">
    <property type="term" value="F:ATP binding"/>
    <property type="evidence" value="ECO:0007669"/>
    <property type="project" value="UniProtKB-KW"/>
</dbReference>
<evidence type="ECO:0000259" key="3">
    <source>
        <dbReference type="Pfam" id="PF01656"/>
    </source>
</evidence>
<dbReference type="GO" id="GO:0005829">
    <property type="term" value="C:cytosol"/>
    <property type="evidence" value="ECO:0007669"/>
    <property type="project" value="TreeGrafter"/>
</dbReference>
<keyword evidence="1" id="KW-0547">Nucleotide-binding</keyword>
<dbReference type="GO" id="GO:0009898">
    <property type="term" value="C:cytoplasmic side of plasma membrane"/>
    <property type="evidence" value="ECO:0007669"/>
    <property type="project" value="TreeGrafter"/>
</dbReference>
<gene>
    <name evidence="4" type="ORF">SAMN02745123_01810</name>
</gene>
<reference evidence="5" key="1">
    <citation type="submission" date="2016-11" db="EMBL/GenBank/DDBJ databases">
        <authorList>
            <person name="Varghese N."/>
            <person name="Submissions S."/>
        </authorList>
    </citation>
    <scope>NUCLEOTIDE SEQUENCE [LARGE SCALE GENOMIC DNA]</scope>
    <source>
        <strain evidence="5">DSM 10349</strain>
    </source>
</reference>
<dbReference type="AlphaFoldDB" id="A0A1M6SCR0"/>
<dbReference type="InterPro" id="IPR050625">
    <property type="entry name" value="ParA/MinD_ATPase"/>
</dbReference>
<evidence type="ECO:0000313" key="5">
    <source>
        <dbReference type="Proteomes" id="UP000183997"/>
    </source>
</evidence>
<proteinExistence type="predicted"/>
<dbReference type="OrthoDB" id="7346657at2"/>
<dbReference type="InterPro" id="IPR014433">
    <property type="entry name" value="CooC"/>
</dbReference>
<dbReference type="PANTHER" id="PTHR43384:SF6">
    <property type="entry name" value="SEPTUM SITE-DETERMINING PROTEIN MIND HOMOLOG, CHLOROPLASTIC"/>
    <property type="match status" value="1"/>
</dbReference>
<dbReference type="Pfam" id="PF01656">
    <property type="entry name" value="CbiA"/>
    <property type="match status" value="1"/>
</dbReference>
<keyword evidence="5" id="KW-1185">Reference proteome</keyword>
<keyword evidence="2" id="KW-0067">ATP-binding</keyword>
<evidence type="ECO:0000256" key="2">
    <source>
        <dbReference type="ARBA" id="ARBA00022840"/>
    </source>
</evidence>
<dbReference type="STRING" id="1121421.SAMN02745123_01810"/>
<dbReference type="Gene3D" id="3.40.50.300">
    <property type="entry name" value="P-loop containing nucleotide triphosphate hydrolases"/>
    <property type="match status" value="1"/>
</dbReference>
<dbReference type="PANTHER" id="PTHR43384">
    <property type="entry name" value="SEPTUM SITE-DETERMINING PROTEIN MIND HOMOLOG, CHLOROPLASTIC-RELATED"/>
    <property type="match status" value="1"/>
</dbReference>
<dbReference type="EMBL" id="FRAR01000013">
    <property type="protein sequence ID" value="SHK42511.1"/>
    <property type="molecule type" value="Genomic_DNA"/>
</dbReference>
<accession>A0A1M6SCR0</accession>